<dbReference type="InterPro" id="IPR001537">
    <property type="entry name" value="SpoU_MeTrfase"/>
</dbReference>
<dbReference type="EMBL" id="AP027268">
    <property type="protein sequence ID" value="BDW91638.1"/>
    <property type="molecule type" value="Genomic_DNA"/>
</dbReference>
<keyword evidence="2 5" id="KW-0489">Methyltransferase</keyword>
<evidence type="ECO:0000256" key="1">
    <source>
        <dbReference type="ARBA" id="ARBA00007228"/>
    </source>
</evidence>
<reference evidence="5 6" key="1">
    <citation type="submission" date="2023-01" db="EMBL/GenBank/DDBJ databases">
        <title>Complete genome sequence of Muricauda aquimarina strain IFOP_LL357.</title>
        <authorList>
            <person name="Gajardo G."/>
            <person name="Ueki S."/>
            <person name="Maruyama F."/>
        </authorList>
    </citation>
    <scope>NUCLEOTIDE SEQUENCE [LARGE SCALE GENOMIC DNA]</scope>
    <source>
        <strain evidence="5 6">IFOP_LL357</strain>
    </source>
</reference>
<dbReference type="GO" id="GO:0032259">
    <property type="term" value="P:methylation"/>
    <property type="evidence" value="ECO:0007669"/>
    <property type="project" value="UniProtKB-KW"/>
</dbReference>
<organism evidence="5 6">
    <name type="scientific">Flagellimonas marinaquae</name>
    <dbReference type="NCBI Taxonomy" id="254955"/>
    <lineage>
        <taxon>Bacteria</taxon>
        <taxon>Pseudomonadati</taxon>
        <taxon>Bacteroidota</taxon>
        <taxon>Flavobacteriia</taxon>
        <taxon>Flavobacteriales</taxon>
        <taxon>Flavobacteriaceae</taxon>
        <taxon>Flagellimonas</taxon>
    </lineage>
</organism>
<comment type="similarity">
    <text evidence="1">Belongs to the class IV-like SAM-binding methyltransferase superfamily. RNA methyltransferase TrmH family.</text>
</comment>
<dbReference type="InterPro" id="IPR029064">
    <property type="entry name" value="Ribosomal_eL30-like_sf"/>
</dbReference>
<dbReference type="SUPFAM" id="SSF75217">
    <property type="entry name" value="alpha/beta knot"/>
    <property type="match status" value="1"/>
</dbReference>
<dbReference type="PANTHER" id="PTHR43191">
    <property type="entry name" value="RRNA METHYLTRANSFERASE 3"/>
    <property type="match status" value="1"/>
</dbReference>
<name>A0AA48KM99_9FLAO</name>
<dbReference type="SUPFAM" id="SSF55315">
    <property type="entry name" value="L30e-like"/>
    <property type="match status" value="1"/>
</dbReference>
<gene>
    <name evidence="5" type="ORF">MACH07_04700</name>
</gene>
<dbReference type="InterPro" id="IPR013123">
    <property type="entry name" value="SpoU_subst-bd"/>
</dbReference>
<feature type="domain" description="RNA 2-O ribose methyltransferase substrate binding" evidence="4">
    <location>
        <begin position="26"/>
        <end position="90"/>
    </location>
</feature>
<dbReference type="AlphaFoldDB" id="A0AA48KM99"/>
<dbReference type="Gene3D" id="3.30.1330.30">
    <property type="match status" value="1"/>
</dbReference>
<dbReference type="Gene3D" id="3.40.1280.10">
    <property type="match status" value="1"/>
</dbReference>
<dbReference type="Pfam" id="PF00588">
    <property type="entry name" value="SpoU_methylase"/>
    <property type="match status" value="1"/>
</dbReference>
<proteinExistence type="inferred from homology"/>
<dbReference type="Proteomes" id="UP001330184">
    <property type="component" value="Chromosome"/>
</dbReference>
<dbReference type="RefSeq" id="WP_338196289.1">
    <property type="nucleotide sequence ID" value="NZ_AP027268.1"/>
</dbReference>
<dbReference type="CDD" id="cd18109">
    <property type="entry name" value="SpoU-like_RNA-MTase"/>
    <property type="match status" value="1"/>
</dbReference>
<dbReference type="Pfam" id="PF22435">
    <property type="entry name" value="MRM3-like_sub_bind"/>
    <property type="match status" value="1"/>
</dbReference>
<dbReference type="InterPro" id="IPR053888">
    <property type="entry name" value="MRM3-like_sub_bind"/>
</dbReference>
<dbReference type="InterPro" id="IPR029028">
    <property type="entry name" value="Alpha/beta_knot_MTases"/>
</dbReference>
<dbReference type="InterPro" id="IPR051259">
    <property type="entry name" value="rRNA_Methyltransferase"/>
</dbReference>
<evidence type="ECO:0000313" key="5">
    <source>
        <dbReference type="EMBL" id="BDW91638.1"/>
    </source>
</evidence>
<dbReference type="PANTHER" id="PTHR43191:SF2">
    <property type="entry name" value="RRNA METHYLTRANSFERASE 3, MITOCHONDRIAL"/>
    <property type="match status" value="1"/>
</dbReference>
<evidence type="ECO:0000256" key="3">
    <source>
        <dbReference type="ARBA" id="ARBA00022679"/>
    </source>
</evidence>
<sequence length="239" mass="26471">MVTKNQIKLVVSLKQKKYRSQHGLFVVEGEKVVNELLEAGIRPFKIFVDKADQIQKFGDAELVSKRDLKQMSSLVHPNGVLGVFYMIEFGTDDLQDWVVVLDAVRDPGNLGTIIRLCDWFGIQQLVCSKDTVDCYNPKVLQATMGSVARVNIVYTDLIGYFKNTSLPVYGAFMDGDSVYGLNLPKKGILVMGNEANGISDEVDEYITSKIAIPQFGAASTESLNVATATGILLNEIRRR</sequence>
<evidence type="ECO:0000256" key="2">
    <source>
        <dbReference type="ARBA" id="ARBA00022603"/>
    </source>
</evidence>
<accession>A0AA48KM99</accession>
<keyword evidence="3" id="KW-0808">Transferase</keyword>
<dbReference type="InterPro" id="IPR029026">
    <property type="entry name" value="tRNA_m1G_MTases_N"/>
</dbReference>
<dbReference type="GO" id="GO:0006396">
    <property type="term" value="P:RNA processing"/>
    <property type="evidence" value="ECO:0007669"/>
    <property type="project" value="InterPro"/>
</dbReference>
<keyword evidence="6" id="KW-1185">Reference proteome</keyword>
<dbReference type="GO" id="GO:0008173">
    <property type="term" value="F:RNA methyltransferase activity"/>
    <property type="evidence" value="ECO:0007669"/>
    <property type="project" value="InterPro"/>
</dbReference>
<dbReference type="GO" id="GO:0003723">
    <property type="term" value="F:RNA binding"/>
    <property type="evidence" value="ECO:0007669"/>
    <property type="project" value="InterPro"/>
</dbReference>
<dbReference type="GO" id="GO:0005737">
    <property type="term" value="C:cytoplasm"/>
    <property type="evidence" value="ECO:0007669"/>
    <property type="project" value="UniProtKB-ARBA"/>
</dbReference>
<protein>
    <submittedName>
        <fullName evidence="5">RNA methyltransferase</fullName>
    </submittedName>
</protein>
<evidence type="ECO:0000313" key="6">
    <source>
        <dbReference type="Proteomes" id="UP001330184"/>
    </source>
</evidence>
<evidence type="ECO:0000259" key="4">
    <source>
        <dbReference type="SMART" id="SM00967"/>
    </source>
</evidence>
<dbReference type="SMART" id="SM00967">
    <property type="entry name" value="SpoU_sub_bind"/>
    <property type="match status" value="1"/>
</dbReference>